<evidence type="ECO:0000256" key="8">
    <source>
        <dbReference type="ARBA" id="ARBA00022723"/>
    </source>
</evidence>
<protein>
    <recommendedName>
        <fullName evidence="14">alpha-1,3-mannosyl-glycoprotein 2-beta-N-acetylglucosaminyltransferase</fullName>
        <ecNumber evidence="14">2.4.1.101</ecNumber>
    </recommendedName>
    <alternativeName>
        <fullName evidence="15">N-glycosyl-oligosaccharide-glycoprotein N-acetylglucosaminyltransferase I</fullName>
    </alternativeName>
</protein>
<dbReference type="UniPathway" id="UPA00378"/>
<gene>
    <name evidence="18" type="ORF">BSAL_53180</name>
</gene>
<keyword evidence="6 18" id="KW-0808">Transferase</keyword>
<evidence type="ECO:0000256" key="13">
    <source>
        <dbReference type="ARBA" id="ARBA00023211"/>
    </source>
</evidence>
<evidence type="ECO:0000256" key="17">
    <source>
        <dbReference type="SAM" id="MobiDB-lite"/>
    </source>
</evidence>
<dbReference type="OrthoDB" id="10267966at2759"/>
<evidence type="ECO:0000256" key="9">
    <source>
        <dbReference type="ARBA" id="ARBA00022968"/>
    </source>
</evidence>
<comment type="similarity">
    <text evidence="4">Belongs to the glycosyltransferase 13 family.</text>
</comment>
<feature type="compositionally biased region" description="Basic and acidic residues" evidence="17">
    <location>
        <begin position="55"/>
        <end position="70"/>
    </location>
</feature>
<evidence type="ECO:0000256" key="3">
    <source>
        <dbReference type="ARBA" id="ARBA00004922"/>
    </source>
</evidence>
<evidence type="ECO:0000256" key="5">
    <source>
        <dbReference type="ARBA" id="ARBA00022676"/>
    </source>
</evidence>
<keyword evidence="13" id="KW-0464">Manganese</keyword>
<proteinExistence type="inferred from homology"/>
<comment type="pathway">
    <text evidence="3">Protein modification; protein glycosylation.</text>
</comment>
<keyword evidence="8" id="KW-0479">Metal-binding</keyword>
<dbReference type="Gene3D" id="3.90.550.10">
    <property type="entry name" value="Spore Coat Polysaccharide Biosynthesis Protein SpsA, Chain A"/>
    <property type="match status" value="1"/>
</dbReference>
<dbReference type="InterPro" id="IPR052261">
    <property type="entry name" value="Glycosyltransferase_13"/>
</dbReference>
<evidence type="ECO:0000256" key="14">
    <source>
        <dbReference type="ARBA" id="ARBA00038949"/>
    </source>
</evidence>
<feature type="compositionally biased region" description="Pro residues" evidence="17">
    <location>
        <begin position="126"/>
        <end position="144"/>
    </location>
</feature>
<dbReference type="InterPro" id="IPR029044">
    <property type="entry name" value="Nucleotide-diphossugar_trans"/>
</dbReference>
<keyword evidence="12" id="KW-0472">Membrane</keyword>
<keyword evidence="10" id="KW-1133">Transmembrane helix</keyword>
<comment type="subcellular location">
    <subcellularLocation>
        <location evidence="2">Golgi apparatus membrane</location>
        <topology evidence="2">Single-pass type II membrane protein</topology>
    </subcellularLocation>
</comment>
<dbReference type="SUPFAM" id="SSF53448">
    <property type="entry name" value="Nucleotide-diphospho-sugar transferases"/>
    <property type="match status" value="1"/>
</dbReference>
<dbReference type="AlphaFoldDB" id="A0A0S4IIC1"/>
<evidence type="ECO:0000256" key="12">
    <source>
        <dbReference type="ARBA" id="ARBA00023136"/>
    </source>
</evidence>
<dbReference type="EMBL" id="CYKH01000108">
    <property type="protein sequence ID" value="CUE71398.1"/>
    <property type="molecule type" value="Genomic_DNA"/>
</dbReference>
<comment type="catalytic activity">
    <reaction evidence="16">
        <text>N(4)-(alpha-D-Man-(1-&gt;3)-[alpha-D-Man-(1-&gt;3)-[alpha-D-Man-(1-&gt;6)]-alpha-D-Man-(1-&gt;6)]-beta-D-Man-(1-&gt;4)-beta-D-GlcNAc-(1-&gt;4)-beta-D-GlcNAc)-L-asparaginyl-[protein] (N-glucan mannose isomer 5A1,2) + UDP-N-acetyl-alpha-D-glucosamine = N(4)-{beta-D-GlcNAc-(1-&gt;2)-alpha-D-Man-(1-&gt;3)-[alpha-D-Man-(1-&gt;3)-[alpha-D-Man-(1-&gt;6)]-alpha-D-Man-(1-&gt;6)]-beta-D-Man-(1-&gt;4)-beta-D-GlcNAc-(1-&gt;4)-beta-D-GlcNAc}-L-asparaginyl-[protein] + UDP + H(+)</text>
        <dbReference type="Rhea" id="RHEA:11456"/>
        <dbReference type="Rhea" id="RHEA-COMP:14367"/>
        <dbReference type="Rhea" id="RHEA-COMP:14368"/>
        <dbReference type="ChEBI" id="CHEBI:15378"/>
        <dbReference type="ChEBI" id="CHEBI:57705"/>
        <dbReference type="ChEBI" id="CHEBI:58223"/>
        <dbReference type="ChEBI" id="CHEBI:59087"/>
        <dbReference type="ChEBI" id="CHEBI:60625"/>
        <dbReference type="EC" id="2.4.1.101"/>
    </reaction>
</comment>
<name>A0A0S4IIC1_BODSA</name>
<evidence type="ECO:0000256" key="16">
    <source>
        <dbReference type="ARBA" id="ARBA00049421"/>
    </source>
</evidence>
<keyword evidence="19" id="KW-1185">Reference proteome</keyword>
<evidence type="ECO:0000256" key="11">
    <source>
        <dbReference type="ARBA" id="ARBA00023034"/>
    </source>
</evidence>
<dbReference type="Pfam" id="PF03071">
    <property type="entry name" value="GNT-I"/>
    <property type="match status" value="1"/>
</dbReference>
<evidence type="ECO:0000256" key="1">
    <source>
        <dbReference type="ARBA" id="ARBA00001936"/>
    </source>
</evidence>
<dbReference type="GO" id="GO:0003827">
    <property type="term" value="F:alpha-1,3-mannosylglycoprotein 2-beta-N-acetylglucosaminyltransferase activity"/>
    <property type="evidence" value="ECO:0007669"/>
    <property type="project" value="UniProtKB-EC"/>
</dbReference>
<evidence type="ECO:0000256" key="10">
    <source>
        <dbReference type="ARBA" id="ARBA00022989"/>
    </source>
</evidence>
<evidence type="ECO:0000256" key="2">
    <source>
        <dbReference type="ARBA" id="ARBA00004323"/>
    </source>
</evidence>
<evidence type="ECO:0000256" key="6">
    <source>
        <dbReference type="ARBA" id="ARBA00022679"/>
    </source>
</evidence>
<feature type="region of interest" description="Disordered" evidence="17">
    <location>
        <begin position="110"/>
        <end position="148"/>
    </location>
</feature>
<evidence type="ECO:0000313" key="18">
    <source>
        <dbReference type="EMBL" id="CUE71398.1"/>
    </source>
</evidence>
<feature type="region of interest" description="Disordered" evidence="17">
    <location>
        <begin position="47"/>
        <end position="75"/>
    </location>
</feature>
<dbReference type="VEuPathDB" id="TriTrypDB:BSAL_53180"/>
<comment type="cofactor">
    <cofactor evidence="1">
        <name>Mn(2+)</name>
        <dbReference type="ChEBI" id="CHEBI:29035"/>
    </cofactor>
</comment>
<dbReference type="PANTHER" id="PTHR10468:SF0">
    <property type="entry name" value="ALPHA-1,3-MANNOSYL-GLYCOPROTEIN 2-BETA-N-ACETYLGLUCOSAMINYLTRANSFERASE"/>
    <property type="match status" value="1"/>
</dbReference>
<dbReference type="EC" id="2.4.1.101" evidence="14"/>
<keyword evidence="5" id="KW-0328">Glycosyltransferase</keyword>
<dbReference type="PANTHER" id="PTHR10468">
    <property type="entry name" value="PROTEIN O-LINKED-MANNOSE BETA-1,2-N-ACETYLGLUCOSAMINYLTRANSFERASE 1/ALPHA-1,3-MANNOSYL-GLYCOPROTEIN 2-BETA-N-ACETYLGLUCOSAMINYLTRANSFERASE"/>
    <property type="match status" value="1"/>
</dbReference>
<evidence type="ECO:0000256" key="7">
    <source>
        <dbReference type="ARBA" id="ARBA00022692"/>
    </source>
</evidence>
<evidence type="ECO:0000313" key="19">
    <source>
        <dbReference type="Proteomes" id="UP000051952"/>
    </source>
</evidence>
<keyword evidence="7" id="KW-0812">Transmembrane</keyword>
<dbReference type="InterPro" id="IPR004139">
    <property type="entry name" value="Glyco_trans_13"/>
</dbReference>
<accession>A0A0S4IIC1</accession>
<dbReference type="GO" id="GO:0046872">
    <property type="term" value="F:metal ion binding"/>
    <property type="evidence" value="ECO:0007669"/>
    <property type="project" value="UniProtKB-KW"/>
</dbReference>
<keyword evidence="11" id="KW-0333">Golgi apparatus</keyword>
<keyword evidence="9" id="KW-0735">Signal-anchor</keyword>
<dbReference type="Proteomes" id="UP000051952">
    <property type="component" value="Unassembled WGS sequence"/>
</dbReference>
<dbReference type="GO" id="GO:0000139">
    <property type="term" value="C:Golgi membrane"/>
    <property type="evidence" value="ECO:0007669"/>
    <property type="project" value="UniProtKB-SubCell"/>
</dbReference>
<reference evidence="19" key="1">
    <citation type="submission" date="2015-09" db="EMBL/GenBank/DDBJ databases">
        <authorList>
            <consortium name="Pathogen Informatics"/>
        </authorList>
    </citation>
    <scope>NUCLEOTIDE SEQUENCE [LARGE SCALE GENOMIC DNA]</scope>
    <source>
        <strain evidence="19">Lake Konstanz</strain>
    </source>
</reference>
<organism evidence="18 19">
    <name type="scientific">Bodo saltans</name>
    <name type="common">Flagellated protozoan</name>
    <dbReference type="NCBI Taxonomy" id="75058"/>
    <lineage>
        <taxon>Eukaryota</taxon>
        <taxon>Discoba</taxon>
        <taxon>Euglenozoa</taxon>
        <taxon>Kinetoplastea</taxon>
        <taxon>Metakinetoplastina</taxon>
        <taxon>Eubodonida</taxon>
        <taxon>Bodonidae</taxon>
        <taxon>Bodo</taxon>
    </lineage>
</organism>
<dbReference type="OMA" id="APNAVEN"/>
<evidence type="ECO:0000256" key="4">
    <source>
        <dbReference type="ARBA" id="ARBA00006492"/>
    </source>
</evidence>
<evidence type="ECO:0000256" key="15">
    <source>
        <dbReference type="ARBA" id="ARBA00041712"/>
    </source>
</evidence>
<sequence length="795" mass="87384">MVAAKRRFTLATVAVVVLTLVVITQALFLLSLMHSLHNNGALEEEESAAHSFTSKPKDDPADVVASERSDSAGPLHKGATWGALLDTLKHPHLPSHFETNRSLVPNIGKLPQQQSPGGNRVVQRRPTPPIATPARTTPPQPPQMPQHTISPFGMEPQAPNAVENDASPATVHPTVPPITATLAPASAKHRLVPTTGDVLGATTPHGDTSPLANLKVPQVLTNLKDAAVVILCYNRPQLLDRAIEALRGARLSGSIKKYISQDGNEGATRDVAQRASDFTYLSHPRTLPPLLSTLDEQGQPKETPGTMFLAAHYKWILDQLFKGPVKHSHVIILEDDMRVSHDFLEMFESLAPILEIDPTVWCISSWNDNGFRSFELPTDRFFRSSYFPGLGWMLKRSLWVDELSDRFPEDNWDHWMRATTTSRSRECVSPWMSRNYNMGSGGATANEEFYAQFLEPITLYRGQPIAYGDVRYLLNHDYYVDIENRVASVPPSHRFASPSVTSLASIVQPGQSYVVTFSHEEFELLAQMVGIHPSPRSFYRRMLWLKTQSADVYLVDRRLSPFAPADVRLKPHRNLLPVKAQRPGISCLEVCSSYIAPGGSGGSPYPRYRCASDQFDFINDCDVLASVMGGCPNGCTQGWGEDIPNTEVTGVGHPPQCLATEVVPTCEASFAFTQRLCPCVTDDALPSPRAADLFVEVASTAQGASCDQVCGSYSDKTSKKRWKCSAQSIASLNHCDTLRKHFPCTSCDKMEGAELPSYVSSAESGNFGKCFYSTLDTECSGAHQDTKRLCPCVAF</sequence>